<reference evidence="8 9" key="1">
    <citation type="submission" date="2019-11" db="EMBL/GenBank/DDBJ databases">
        <title>Draft Genome Sequence of Plant Growth-Promoting Rhizosphere-Associated Bacteria.</title>
        <authorList>
            <person name="Vasilyev I.Y."/>
            <person name="Radchenko V."/>
            <person name="Ilnitskaya E.V."/>
        </authorList>
    </citation>
    <scope>NUCLEOTIDE SEQUENCE [LARGE SCALE GENOMIC DNA]</scope>
    <source>
        <strain evidence="8 9">VRA_01-1sq_f</strain>
    </source>
</reference>
<dbReference type="InterPro" id="IPR001640">
    <property type="entry name" value="Lgt"/>
</dbReference>
<evidence type="ECO:0000313" key="9">
    <source>
        <dbReference type="Proteomes" id="UP000467635"/>
    </source>
</evidence>
<dbReference type="GO" id="GO:0042158">
    <property type="term" value="P:lipoprotein biosynthetic process"/>
    <property type="evidence" value="ECO:0007669"/>
    <property type="project" value="InterPro"/>
</dbReference>
<evidence type="ECO:0000256" key="3">
    <source>
        <dbReference type="ARBA" id="ARBA00022679"/>
    </source>
</evidence>
<dbReference type="PANTHER" id="PTHR30589">
    <property type="entry name" value="PROLIPOPROTEIN DIACYLGLYCERYL TRANSFERASE"/>
    <property type="match status" value="1"/>
</dbReference>
<dbReference type="GO" id="GO:0005886">
    <property type="term" value="C:plasma membrane"/>
    <property type="evidence" value="ECO:0007669"/>
    <property type="project" value="InterPro"/>
</dbReference>
<proteinExistence type="inferred from homology"/>
<evidence type="ECO:0000256" key="7">
    <source>
        <dbReference type="SAM" id="Phobius"/>
    </source>
</evidence>
<dbReference type="AlphaFoldDB" id="A0A7X2MHZ0"/>
<dbReference type="Proteomes" id="UP000467635">
    <property type="component" value="Unassembled WGS sequence"/>
</dbReference>
<gene>
    <name evidence="8" type="ORF">GKC33_14415</name>
</gene>
<feature type="non-terminal residue" evidence="8">
    <location>
        <position position="80"/>
    </location>
</feature>
<feature type="transmembrane region" description="Helical" evidence="7">
    <location>
        <begin position="50"/>
        <end position="71"/>
    </location>
</feature>
<dbReference type="Pfam" id="PF01790">
    <property type="entry name" value="LGT"/>
    <property type="match status" value="1"/>
</dbReference>
<dbReference type="GO" id="GO:0008961">
    <property type="term" value="F:phosphatidylglycerol-prolipoprotein diacylglyceryl transferase activity"/>
    <property type="evidence" value="ECO:0007669"/>
    <property type="project" value="InterPro"/>
</dbReference>
<dbReference type="PANTHER" id="PTHR30589:SF0">
    <property type="entry name" value="PHOSPHATIDYLGLYCEROL--PROLIPOPROTEIN DIACYLGLYCERYL TRANSFERASE"/>
    <property type="match status" value="1"/>
</dbReference>
<keyword evidence="5 7" id="KW-1133">Transmembrane helix</keyword>
<evidence type="ECO:0000256" key="4">
    <source>
        <dbReference type="ARBA" id="ARBA00022692"/>
    </source>
</evidence>
<keyword evidence="3 8" id="KW-0808">Transferase</keyword>
<evidence type="ECO:0000313" key="8">
    <source>
        <dbReference type="EMBL" id="MSE09801.1"/>
    </source>
</evidence>
<keyword evidence="2" id="KW-1003">Cell membrane</keyword>
<organism evidence="8 9">
    <name type="scientific">Ligilactobacillus salivarius</name>
    <dbReference type="NCBI Taxonomy" id="1624"/>
    <lineage>
        <taxon>Bacteria</taxon>
        <taxon>Bacillati</taxon>
        <taxon>Bacillota</taxon>
        <taxon>Bacilli</taxon>
        <taxon>Lactobacillales</taxon>
        <taxon>Lactobacillaceae</taxon>
        <taxon>Ligilactobacillus</taxon>
    </lineage>
</organism>
<dbReference type="EMBL" id="WKKX01001285">
    <property type="protein sequence ID" value="MSE09801.1"/>
    <property type="molecule type" value="Genomic_DNA"/>
</dbReference>
<sequence length="80" mass="9221">NFLGVINPVALQLGPFQIRWYGIIIASAVILAVYLSVLEGRKQNILDDDIYDLLLYSLPVAIICARIYYVVFEWSYYSHH</sequence>
<evidence type="ECO:0000256" key="5">
    <source>
        <dbReference type="ARBA" id="ARBA00022989"/>
    </source>
</evidence>
<keyword evidence="8" id="KW-0449">Lipoprotein</keyword>
<evidence type="ECO:0000256" key="1">
    <source>
        <dbReference type="ARBA" id="ARBA00007150"/>
    </source>
</evidence>
<accession>A0A7X2MHZ0</accession>
<feature type="non-terminal residue" evidence="8">
    <location>
        <position position="1"/>
    </location>
</feature>
<comment type="caution">
    <text evidence="8">The sequence shown here is derived from an EMBL/GenBank/DDBJ whole genome shotgun (WGS) entry which is preliminary data.</text>
</comment>
<keyword evidence="4 7" id="KW-0812">Transmembrane</keyword>
<comment type="similarity">
    <text evidence="1">Belongs to the Lgt family.</text>
</comment>
<dbReference type="EC" id="2.4.99.-" evidence="8"/>
<feature type="transmembrane region" description="Helical" evidence="7">
    <location>
        <begin position="20"/>
        <end position="38"/>
    </location>
</feature>
<evidence type="ECO:0000256" key="2">
    <source>
        <dbReference type="ARBA" id="ARBA00022475"/>
    </source>
</evidence>
<keyword evidence="8" id="KW-0328">Glycosyltransferase</keyword>
<protein>
    <submittedName>
        <fullName evidence="8">Prolipoprotein diacylglyceryl transferase</fullName>
        <ecNumber evidence="8">2.4.99.-</ecNumber>
    </submittedName>
</protein>
<keyword evidence="6 7" id="KW-0472">Membrane</keyword>
<name>A0A7X2MHZ0_9LACO</name>
<evidence type="ECO:0000256" key="6">
    <source>
        <dbReference type="ARBA" id="ARBA00023136"/>
    </source>
</evidence>